<dbReference type="EMBL" id="CAJNOM010000494">
    <property type="protein sequence ID" value="CAF1468850.1"/>
    <property type="molecule type" value="Genomic_DNA"/>
</dbReference>
<evidence type="ECO:0000313" key="3">
    <source>
        <dbReference type="EMBL" id="CAF1468850.1"/>
    </source>
</evidence>
<evidence type="ECO:0000313" key="2">
    <source>
        <dbReference type="EMBL" id="CAF1127670.1"/>
    </source>
</evidence>
<proteinExistence type="predicted"/>
<evidence type="ECO:0000256" key="1">
    <source>
        <dbReference type="SAM" id="SignalP"/>
    </source>
</evidence>
<dbReference type="Proteomes" id="UP000663877">
    <property type="component" value="Unassembled WGS sequence"/>
</dbReference>
<evidence type="ECO:0000313" key="4">
    <source>
        <dbReference type="EMBL" id="CAF1469376.1"/>
    </source>
</evidence>
<feature type="chain" id="PRO_5036228692" evidence="1">
    <location>
        <begin position="20"/>
        <end position="498"/>
    </location>
</feature>
<sequence>MKILLCLTSFILSCYFVESVQPYFPPQIVFSPDNGQTIVAIDEINQRAYKTLTYGATGRETSYALKKFPYAVPDTPESEYYVQLLTDSDPSGCMYGTYWKFGGNVFNIFPAHWLSNRTSFEIKSYINFNYEMKYSNDSSSNEDYWFANTTCQIYNGNFYPCQEIYFQKNTQIPLRSTRIVRRGWDIVQETTSYKVISMGKPDDKYFDSIPKDWYLTCRDVMLGFLYYPQTSKIDLNQSAKVEISLITPPHRINGNDTVSIQWKSKDCPDCFTFSPEQLSFNAKNFQEKQTLTITRVKNGSQTVLIPISNGGDEDYWYTNVTCTVDSGEIYPCKEIYFKKNTDIPIRLTEVRHVAWSVIQVITNLTIITIGKPDDKYFDSIPKNWSIACRDINLGLTYNPTSAKIDLNQSVKIQVWLSTPPHRINGNDTVRIQWISKDCPDCFTFSPEQLYFNSQNFQEKQILTITRVKKGLLISMIVPVFYGGGFDLVTPSSCPLYIQ</sequence>
<dbReference type="Proteomes" id="UP000663832">
    <property type="component" value="Unassembled WGS sequence"/>
</dbReference>
<feature type="signal peptide" evidence="1">
    <location>
        <begin position="1"/>
        <end position="19"/>
    </location>
</feature>
<protein>
    <submittedName>
        <fullName evidence="3">Uncharacterized protein</fullName>
    </submittedName>
</protein>
<organism evidence="3 5">
    <name type="scientific">Adineta steineri</name>
    <dbReference type="NCBI Taxonomy" id="433720"/>
    <lineage>
        <taxon>Eukaryota</taxon>
        <taxon>Metazoa</taxon>
        <taxon>Spiralia</taxon>
        <taxon>Gnathifera</taxon>
        <taxon>Rotifera</taxon>
        <taxon>Eurotatoria</taxon>
        <taxon>Bdelloidea</taxon>
        <taxon>Adinetida</taxon>
        <taxon>Adinetidae</taxon>
        <taxon>Adineta</taxon>
    </lineage>
</organism>
<dbReference type="AlphaFoldDB" id="A0A815R096"/>
<gene>
    <name evidence="2" type="ORF">BJG266_LOCUS22817</name>
    <name evidence="3" type="ORF">QVE165_LOCUS41438</name>
    <name evidence="4" type="ORF">QVE165_LOCUS41475</name>
</gene>
<dbReference type="EMBL" id="CAJNOI010000146">
    <property type="protein sequence ID" value="CAF1127670.1"/>
    <property type="molecule type" value="Genomic_DNA"/>
</dbReference>
<reference evidence="3" key="1">
    <citation type="submission" date="2021-02" db="EMBL/GenBank/DDBJ databases">
        <authorList>
            <person name="Nowell W R."/>
        </authorList>
    </citation>
    <scope>NUCLEOTIDE SEQUENCE</scope>
</reference>
<dbReference type="OrthoDB" id="9973013at2759"/>
<keyword evidence="1" id="KW-0732">Signal</keyword>
<dbReference type="EMBL" id="CAJNOM010000495">
    <property type="protein sequence ID" value="CAF1469376.1"/>
    <property type="molecule type" value="Genomic_DNA"/>
</dbReference>
<comment type="caution">
    <text evidence="3">The sequence shown here is derived from an EMBL/GenBank/DDBJ whole genome shotgun (WGS) entry which is preliminary data.</text>
</comment>
<evidence type="ECO:0000313" key="5">
    <source>
        <dbReference type="Proteomes" id="UP000663832"/>
    </source>
</evidence>
<name>A0A815R096_9BILA</name>
<accession>A0A815R096</accession>
<keyword evidence="5" id="KW-1185">Reference proteome</keyword>